<feature type="domain" description="Glyoxalase-like" evidence="1">
    <location>
        <begin position="18"/>
        <end position="119"/>
    </location>
</feature>
<evidence type="ECO:0000313" key="2">
    <source>
        <dbReference type="EMBL" id="MFC6236750.1"/>
    </source>
</evidence>
<dbReference type="Gene3D" id="3.10.180.10">
    <property type="entry name" value="2,3-Dihydroxybiphenyl 1,2-Dioxygenase, domain 1"/>
    <property type="match status" value="2"/>
</dbReference>
<dbReference type="InterPro" id="IPR029068">
    <property type="entry name" value="Glyas_Bleomycin-R_OHBP_Dase"/>
</dbReference>
<sequence>MTETTPPAAAPDCSFKDLCLDAVDSEVLASFWGRLLARTVQSTNDGGYAVLPAGPHGEHMWVDPVPEPRAVKTRVHLDLRLSAADPTPLLEAGARLVSEPAGDQHWWVLADPDGNLFCAMPPAPPEWGAPTVEVPTPFELVVDAVDAGAVAQWWAARTGGTAQTRDGAPYWWIQGATGFPFYAWVFNEVPETKTVKNRMHWDVELPDGVATPEALVDAGATVLRTPDDEIGWWVLADPEGNEFCVFLHPAAGA</sequence>
<comment type="caution">
    <text evidence="2">The sequence shown here is derived from an EMBL/GenBank/DDBJ whole genome shotgun (WGS) entry which is preliminary data.</text>
</comment>
<evidence type="ECO:0000313" key="3">
    <source>
        <dbReference type="Proteomes" id="UP001596138"/>
    </source>
</evidence>
<dbReference type="SUPFAM" id="SSF54593">
    <property type="entry name" value="Glyoxalase/Bleomycin resistance protein/Dihydroxybiphenyl dioxygenase"/>
    <property type="match status" value="2"/>
</dbReference>
<accession>A0ABW1SXN0</accession>
<proteinExistence type="predicted"/>
<evidence type="ECO:0000259" key="1">
    <source>
        <dbReference type="Pfam" id="PF18029"/>
    </source>
</evidence>
<dbReference type="PANTHER" id="PTHR35908:SF1">
    <property type="entry name" value="CONSERVED PROTEIN"/>
    <property type="match status" value="1"/>
</dbReference>
<feature type="domain" description="Glyoxalase-like" evidence="1">
    <location>
        <begin position="140"/>
        <end position="246"/>
    </location>
</feature>
<dbReference type="Proteomes" id="UP001596138">
    <property type="component" value="Unassembled WGS sequence"/>
</dbReference>
<dbReference type="RefSeq" id="WP_386763786.1">
    <property type="nucleotide sequence ID" value="NZ_JBHSTI010000002.1"/>
</dbReference>
<dbReference type="Pfam" id="PF18029">
    <property type="entry name" value="Glyoxalase_6"/>
    <property type="match status" value="2"/>
</dbReference>
<reference evidence="3" key="1">
    <citation type="journal article" date="2019" name="Int. J. Syst. Evol. Microbiol.">
        <title>The Global Catalogue of Microorganisms (GCM) 10K type strain sequencing project: providing services to taxonomists for standard genome sequencing and annotation.</title>
        <authorList>
            <consortium name="The Broad Institute Genomics Platform"/>
            <consortium name="The Broad Institute Genome Sequencing Center for Infectious Disease"/>
            <person name="Wu L."/>
            <person name="Ma J."/>
        </authorList>
    </citation>
    <scope>NUCLEOTIDE SEQUENCE [LARGE SCALE GENOMIC DNA]</scope>
    <source>
        <strain evidence="3">CGMCC 4.7317</strain>
    </source>
</reference>
<dbReference type="EMBL" id="JBHSTI010000002">
    <property type="protein sequence ID" value="MFC6236750.1"/>
    <property type="molecule type" value="Genomic_DNA"/>
</dbReference>
<dbReference type="PANTHER" id="PTHR35908">
    <property type="entry name" value="HYPOTHETICAL FUSION PROTEIN"/>
    <property type="match status" value="1"/>
</dbReference>
<protein>
    <submittedName>
        <fullName evidence="2">VOC family protein</fullName>
    </submittedName>
</protein>
<keyword evidence="3" id="KW-1185">Reference proteome</keyword>
<organism evidence="2 3">
    <name type="scientific">Longivirga aurantiaca</name>
    <dbReference type="NCBI Taxonomy" id="1837743"/>
    <lineage>
        <taxon>Bacteria</taxon>
        <taxon>Bacillati</taxon>
        <taxon>Actinomycetota</taxon>
        <taxon>Actinomycetes</taxon>
        <taxon>Sporichthyales</taxon>
        <taxon>Sporichthyaceae</taxon>
        <taxon>Longivirga</taxon>
    </lineage>
</organism>
<gene>
    <name evidence="2" type="ORF">ACFQGU_02590</name>
</gene>
<dbReference type="InterPro" id="IPR041581">
    <property type="entry name" value="Glyoxalase_6"/>
</dbReference>
<name>A0ABW1SXN0_9ACTN</name>